<gene>
    <name evidence="1" type="ORF">DR980_02495</name>
</gene>
<accession>A0A366B2H7</accession>
<proteinExistence type="predicted"/>
<dbReference type="AlphaFoldDB" id="A0A366B2H7"/>
<sequence>MANHIFKTAVVSKESLKTSVQKAMTLVPTGTIFVAGVGKIKDYQGTHQMMLEIVQLKNLKVPDTKGNLLDTLDIRNNKFTVNNRAIRVWLKKTIEGYEKMFPQLAEQISGLELHKQVGELKDDEVLSIFSPFNKIKLSDGSEQIPTISVRQYANSDISKLPYRIANILNTLPENRTTKQDEDLKRLSKMSKGGEKLVDEYGSQIYEINEFTYGDDENILIYSMPISEFNKRVKQKSTKPNIESIMIPGGTTGVYISKYSFEKLCKKLDVKEEINKDFFFKHIYENHKISKFFNKLDLKYLFNVKNMLNGEISFYEMTAKSNDSNSYVFEQSGRTLKYHLNSDCVYLKNDYQNYTVPSEIGNLGIEAVKKYRDWFIDNKFKEQIEKGEIDKSLILYKYNTEFRKQLGVPALNENYELIKIIEHSGSITINSEFTHEFFLDTLEECVIKTELILQRKPYWYKKLLKHDYLIERDDLYIREKMKSLFYEESSLLEIIKIKEFLIEYRKIKEIVIKNLIDYFMWTFKKGIIDFDKIIFENFGLECCKFCETENNSSSIFDPKHREIKVLFISSRSLIFQDNFFFIAKVQTHHQILNIQIHEEDRDYYERGKTYSCIIVRDNKGKIRYELGLEITD</sequence>
<dbReference type="RefSeq" id="WP_113633692.1">
    <property type="nucleotide sequence ID" value="NZ_QNUX01000002.1"/>
</dbReference>
<comment type="caution">
    <text evidence="1">The sequence shown here is derived from an EMBL/GenBank/DDBJ whole genome shotgun (WGS) entry which is preliminary data.</text>
</comment>
<evidence type="ECO:0000313" key="1">
    <source>
        <dbReference type="EMBL" id="RBN51310.1"/>
    </source>
</evidence>
<dbReference type="EMBL" id="QNUX01000002">
    <property type="protein sequence ID" value="RBN51310.1"/>
    <property type="molecule type" value="Genomic_DNA"/>
</dbReference>
<reference evidence="1 2" key="1">
    <citation type="submission" date="2018-07" db="EMBL/GenBank/DDBJ databases">
        <title>Complete genome sequence of Flavobacterium psychrolimnae LMG 22018.</title>
        <authorList>
            <person name="Kim D.-U."/>
        </authorList>
    </citation>
    <scope>NUCLEOTIDE SEQUENCE [LARGE SCALE GENOMIC DNA]</scope>
    <source>
        <strain evidence="1 2">LMG 22018</strain>
    </source>
</reference>
<dbReference type="Proteomes" id="UP000253676">
    <property type="component" value="Unassembled WGS sequence"/>
</dbReference>
<evidence type="ECO:0000313" key="2">
    <source>
        <dbReference type="Proteomes" id="UP000253676"/>
    </source>
</evidence>
<protein>
    <submittedName>
        <fullName evidence="1">Uncharacterized protein</fullName>
    </submittedName>
</protein>
<dbReference type="OrthoDB" id="1409156at2"/>
<keyword evidence="2" id="KW-1185">Reference proteome</keyword>
<organism evidence="1 2">
    <name type="scientific">Flavobacterium psychrolimnae</name>
    <dbReference type="NCBI Taxonomy" id="249351"/>
    <lineage>
        <taxon>Bacteria</taxon>
        <taxon>Pseudomonadati</taxon>
        <taxon>Bacteroidota</taxon>
        <taxon>Flavobacteriia</taxon>
        <taxon>Flavobacteriales</taxon>
        <taxon>Flavobacteriaceae</taxon>
        <taxon>Flavobacterium</taxon>
    </lineage>
</organism>
<name>A0A366B2H7_9FLAO</name>